<dbReference type="Proteomes" id="UP000297982">
    <property type="component" value="Unassembled WGS sequence"/>
</dbReference>
<dbReference type="STRING" id="192814.GCA_900166575_02034"/>
<feature type="transmembrane region" description="Helical" evidence="1">
    <location>
        <begin position="38"/>
        <end position="59"/>
    </location>
</feature>
<gene>
    <name evidence="2" type="ORF">E4663_08475</name>
</gene>
<evidence type="ECO:0000256" key="1">
    <source>
        <dbReference type="SAM" id="Phobius"/>
    </source>
</evidence>
<keyword evidence="1" id="KW-1133">Transmembrane helix</keyword>
<keyword evidence="1" id="KW-0812">Transmembrane</keyword>
<dbReference type="EMBL" id="SRJC01000001">
    <property type="protein sequence ID" value="TGB05015.1"/>
    <property type="molecule type" value="Genomic_DNA"/>
</dbReference>
<dbReference type="AlphaFoldDB" id="A0A4Z0H7V1"/>
<feature type="transmembrane region" description="Helical" evidence="1">
    <location>
        <begin position="65"/>
        <end position="83"/>
    </location>
</feature>
<organism evidence="2 3">
    <name type="scientific">Halobacillus salinus</name>
    <dbReference type="NCBI Taxonomy" id="192814"/>
    <lineage>
        <taxon>Bacteria</taxon>
        <taxon>Bacillati</taxon>
        <taxon>Bacillota</taxon>
        <taxon>Bacilli</taxon>
        <taxon>Bacillales</taxon>
        <taxon>Bacillaceae</taxon>
        <taxon>Halobacillus</taxon>
    </lineage>
</organism>
<evidence type="ECO:0000313" key="2">
    <source>
        <dbReference type="EMBL" id="TGB05015.1"/>
    </source>
</evidence>
<protein>
    <submittedName>
        <fullName evidence="2">DUF3397 domain-containing protein</fullName>
    </submittedName>
</protein>
<proteinExistence type="predicted"/>
<feature type="transmembrane region" description="Helical" evidence="1">
    <location>
        <begin position="6"/>
        <end position="26"/>
    </location>
</feature>
<dbReference type="InterPro" id="IPR024515">
    <property type="entry name" value="DUF3397"/>
</dbReference>
<dbReference type="RefSeq" id="WP_135327271.1">
    <property type="nucleotide sequence ID" value="NZ_SRJC01000001.1"/>
</dbReference>
<sequence length="126" mass="14638">MAEVIIFIMAAILTMPIPFLFVFYFLSRRWHGRNKKAVHQTAAFSAPVFILAVHVLMLVLFQQSFFAYIVIFLMILLGLSLVIQYKLHDEIRFIRAFRGFWRAAFLLFTVVYMGLSIFGILGRIVS</sequence>
<feature type="transmembrane region" description="Helical" evidence="1">
    <location>
        <begin position="104"/>
        <end position="125"/>
    </location>
</feature>
<evidence type="ECO:0000313" key="3">
    <source>
        <dbReference type="Proteomes" id="UP000297982"/>
    </source>
</evidence>
<accession>A0A4Z0H7V1</accession>
<dbReference type="Pfam" id="PF11877">
    <property type="entry name" value="DUF3397"/>
    <property type="match status" value="1"/>
</dbReference>
<name>A0A4Z0H7V1_9BACI</name>
<reference evidence="2 3" key="1">
    <citation type="journal article" date="2003" name="Int. J. Syst. Evol. Microbiol.">
        <title>Halobacillus salinus sp. nov., isolated from a salt lake on the coast of the East Sea in Korea.</title>
        <authorList>
            <person name="Yoon J.H."/>
            <person name="Kang K.H."/>
            <person name="Park Y.H."/>
        </authorList>
    </citation>
    <scope>NUCLEOTIDE SEQUENCE [LARGE SCALE GENOMIC DNA]</scope>
    <source>
        <strain evidence="2 3">HSL-3</strain>
    </source>
</reference>
<keyword evidence="1" id="KW-0472">Membrane</keyword>
<comment type="caution">
    <text evidence="2">The sequence shown here is derived from an EMBL/GenBank/DDBJ whole genome shotgun (WGS) entry which is preliminary data.</text>
</comment>
<keyword evidence="3" id="KW-1185">Reference proteome</keyword>